<protein>
    <submittedName>
        <fullName evidence="1">Uncharacterized protein</fullName>
    </submittedName>
</protein>
<evidence type="ECO:0000313" key="1">
    <source>
        <dbReference type="EMBL" id="KZL83791.1"/>
    </source>
</evidence>
<organism evidence="1 2">
    <name type="scientific">Colletotrichum incanum</name>
    <name type="common">Soybean anthracnose fungus</name>
    <dbReference type="NCBI Taxonomy" id="1573173"/>
    <lineage>
        <taxon>Eukaryota</taxon>
        <taxon>Fungi</taxon>
        <taxon>Dikarya</taxon>
        <taxon>Ascomycota</taxon>
        <taxon>Pezizomycotina</taxon>
        <taxon>Sordariomycetes</taxon>
        <taxon>Hypocreomycetidae</taxon>
        <taxon>Glomerellales</taxon>
        <taxon>Glomerellaceae</taxon>
        <taxon>Colletotrichum</taxon>
        <taxon>Colletotrichum spaethianum species complex</taxon>
    </lineage>
</organism>
<keyword evidence="2" id="KW-1185">Reference proteome</keyword>
<reference evidence="1 2" key="1">
    <citation type="submission" date="2015-06" db="EMBL/GenBank/DDBJ databases">
        <title>Survival trade-offs in plant roots during colonization by closely related pathogenic and mutualistic fungi.</title>
        <authorList>
            <person name="Hacquard S."/>
            <person name="Kracher B."/>
            <person name="Hiruma K."/>
            <person name="Weinman A."/>
            <person name="Muench P."/>
            <person name="Garrido Oter R."/>
            <person name="Ver Loren van Themaat E."/>
            <person name="Dallerey J.-F."/>
            <person name="Damm U."/>
            <person name="Henrissat B."/>
            <person name="Lespinet O."/>
            <person name="Thon M."/>
            <person name="Kemen E."/>
            <person name="McHardy A.C."/>
            <person name="Schulze-Lefert P."/>
            <person name="O'Connell R.J."/>
        </authorList>
    </citation>
    <scope>NUCLEOTIDE SEQUENCE [LARGE SCALE GENOMIC DNA]</scope>
    <source>
        <strain evidence="1 2">MAFF 238704</strain>
    </source>
</reference>
<proteinExistence type="predicted"/>
<name>A0A167DF53_COLIC</name>
<feature type="non-terminal residue" evidence="1">
    <location>
        <position position="62"/>
    </location>
</feature>
<comment type="caution">
    <text evidence="1">The sequence shown here is derived from an EMBL/GenBank/DDBJ whole genome shotgun (WGS) entry which is preliminary data.</text>
</comment>
<sequence length="62" mass="6712">MAVSCSDTYPLPVTNEQNWKSEAASPFGIRDRIDVPASGEMPLTDHQDLQSCVYLRGGSRGG</sequence>
<dbReference type="EMBL" id="LFIW01001066">
    <property type="protein sequence ID" value="KZL83791.1"/>
    <property type="molecule type" value="Genomic_DNA"/>
</dbReference>
<dbReference type="AlphaFoldDB" id="A0A167DF53"/>
<accession>A0A167DF53</accession>
<dbReference type="Proteomes" id="UP000076584">
    <property type="component" value="Unassembled WGS sequence"/>
</dbReference>
<evidence type="ECO:0000313" key="2">
    <source>
        <dbReference type="Proteomes" id="UP000076584"/>
    </source>
</evidence>
<gene>
    <name evidence="1" type="ORF">CI238_08160</name>
</gene>